<comment type="caution">
    <text evidence="1">The sequence shown here is derived from an EMBL/GenBank/DDBJ whole genome shotgun (WGS) entry which is preliminary data.</text>
</comment>
<accession>A0ACB7T1F1</accession>
<evidence type="ECO:0000313" key="1">
    <source>
        <dbReference type="EMBL" id="KAH6940137.1"/>
    </source>
</evidence>
<proteinExistence type="predicted"/>
<evidence type="ECO:0000313" key="2">
    <source>
        <dbReference type="Proteomes" id="UP000821845"/>
    </source>
</evidence>
<name>A0ACB7T1F1_HYAAI</name>
<keyword evidence="2" id="KW-1185">Reference proteome</keyword>
<protein>
    <submittedName>
        <fullName evidence="1">Uncharacterized protein</fullName>
    </submittedName>
</protein>
<sequence length="113" mass="12343">MVSARPAQSRRAGRDDRKDHTPSLHAKGKRPGGRGCKCWREPSAPLRQARPTRRNPLEERLSPPPLPWLFPVRTPSSGTVSKARDEALSEEVASRCISCGAFAGVMGSAFPHC</sequence>
<organism evidence="1 2">
    <name type="scientific">Hyalomma asiaticum</name>
    <name type="common">Tick</name>
    <dbReference type="NCBI Taxonomy" id="266040"/>
    <lineage>
        <taxon>Eukaryota</taxon>
        <taxon>Metazoa</taxon>
        <taxon>Ecdysozoa</taxon>
        <taxon>Arthropoda</taxon>
        <taxon>Chelicerata</taxon>
        <taxon>Arachnida</taxon>
        <taxon>Acari</taxon>
        <taxon>Parasitiformes</taxon>
        <taxon>Ixodida</taxon>
        <taxon>Ixodoidea</taxon>
        <taxon>Ixodidae</taxon>
        <taxon>Hyalomminae</taxon>
        <taxon>Hyalomma</taxon>
    </lineage>
</organism>
<dbReference type="EMBL" id="CM023482">
    <property type="protein sequence ID" value="KAH6940137.1"/>
    <property type="molecule type" value="Genomic_DNA"/>
</dbReference>
<gene>
    <name evidence="1" type="ORF">HPB50_025366</name>
</gene>
<reference evidence="1" key="1">
    <citation type="submission" date="2020-05" db="EMBL/GenBank/DDBJ databases">
        <title>Large-scale comparative analyses of tick genomes elucidate their genetic diversity and vector capacities.</title>
        <authorList>
            <person name="Jia N."/>
            <person name="Wang J."/>
            <person name="Shi W."/>
            <person name="Du L."/>
            <person name="Sun Y."/>
            <person name="Zhan W."/>
            <person name="Jiang J."/>
            <person name="Wang Q."/>
            <person name="Zhang B."/>
            <person name="Ji P."/>
            <person name="Sakyi L.B."/>
            <person name="Cui X."/>
            <person name="Yuan T."/>
            <person name="Jiang B."/>
            <person name="Yang W."/>
            <person name="Lam T.T.-Y."/>
            <person name="Chang Q."/>
            <person name="Ding S."/>
            <person name="Wang X."/>
            <person name="Zhu J."/>
            <person name="Ruan X."/>
            <person name="Zhao L."/>
            <person name="Wei J."/>
            <person name="Que T."/>
            <person name="Du C."/>
            <person name="Cheng J."/>
            <person name="Dai P."/>
            <person name="Han X."/>
            <person name="Huang E."/>
            <person name="Gao Y."/>
            <person name="Liu J."/>
            <person name="Shao H."/>
            <person name="Ye R."/>
            <person name="Li L."/>
            <person name="Wei W."/>
            <person name="Wang X."/>
            <person name="Wang C."/>
            <person name="Yang T."/>
            <person name="Huo Q."/>
            <person name="Li W."/>
            <person name="Guo W."/>
            <person name="Chen H."/>
            <person name="Zhou L."/>
            <person name="Ni X."/>
            <person name="Tian J."/>
            <person name="Zhou Y."/>
            <person name="Sheng Y."/>
            <person name="Liu T."/>
            <person name="Pan Y."/>
            <person name="Xia L."/>
            <person name="Li J."/>
            <person name="Zhao F."/>
            <person name="Cao W."/>
        </authorList>
    </citation>
    <scope>NUCLEOTIDE SEQUENCE</scope>
    <source>
        <strain evidence="1">Hyas-2018</strain>
    </source>
</reference>
<dbReference type="Proteomes" id="UP000821845">
    <property type="component" value="Chromosome 2"/>
</dbReference>